<feature type="compositionally biased region" description="Polar residues" evidence="1">
    <location>
        <begin position="28"/>
        <end position="37"/>
    </location>
</feature>
<evidence type="ECO:0000313" key="3">
    <source>
        <dbReference type="Proteomes" id="UP001497497"/>
    </source>
</evidence>
<name>A0AAV2HX28_LYMST</name>
<sequence length="507" mass="56644">MDARRRRRLLERSSDISSEDSASWRSKIYQSETTVTSPMDHRRDRRESRNSQDASCKEDLESRTRRVKVEESGNSELAERLARRRAQRLEEQGDSSSLDGSLDSRQRDRRWSRDGSVRSVDSAENGETEDRVYSRRNRRIDGENISRNNNSSNETFNWRRSSRDSNVSEEGNDIFEELKCERNTKRWSRTKESEASVSDDKDNQMSSDFRSRQLSSVDSNFKSADSGSGLNTSYDAEGGHYNGSEKSRLHLDHDDSNASNEDNRYKRKQFQELSSDSAFSEPMDKNDDFIANINNNNNSSKSKSFLKEDVTLSPSTFRRLRIQDFIDECEEAHDSLSADKNGVEKDNKATNGLEKISAATAEATDSTIFASPTRWRTHVPLSASASLDTGLRTCSRSEANDSLANGENGEGVVDVVASFKARLLRQRGVITEGTGGLSLQDSEIRPKPPDTALQCSCGPKVKAAVSGNSNPSVNVTDTPAQVTPLQDKLNIDTTTTVVNTPVVEDTL</sequence>
<dbReference type="Proteomes" id="UP001497497">
    <property type="component" value="Unassembled WGS sequence"/>
</dbReference>
<dbReference type="EMBL" id="CAXITT010000284">
    <property type="protein sequence ID" value="CAL1538077.1"/>
    <property type="molecule type" value="Genomic_DNA"/>
</dbReference>
<reference evidence="2 3" key="1">
    <citation type="submission" date="2024-04" db="EMBL/GenBank/DDBJ databases">
        <authorList>
            <consortium name="Genoscope - CEA"/>
            <person name="William W."/>
        </authorList>
    </citation>
    <scope>NUCLEOTIDE SEQUENCE [LARGE SCALE GENOMIC DNA]</scope>
</reference>
<feature type="compositionally biased region" description="Basic and acidic residues" evidence="1">
    <location>
        <begin position="243"/>
        <end position="264"/>
    </location>
</feature>
<evidence type="ECO:0000256" key="1">
    <source>
        <dbReference type="SAM" id="MobiDB-lite"/>
    </source>
</evidence>
<protein>
    <submittedName>
        <fullName evidence="2">Uncharacterized protein</fullName>
    </submittedName>
</protein>
<gene>
    <name evidence="2" type="ORF">GSLYS_00011898001</name>
</gene>
<feature type="compositionally biased region" description="Low complexity" evidence="1">
    <location>
        <begin position="15"/>
        <end position="26"/>
    </location>
</feature>
<proteinExistence type="predicted"/>
<keyword evidence="3" id="KW-1185">Reference proteome</keyword>
<feature type="region of interest" description="Disordered" evidence="1">
    <location>
        <begin position="185"/>
        <end position="266"/>
    </location>
</feature>
<feature type="region of interest" description="Disordered" evidence="1">
    <location>
        <begin position="1"/>
        <end position="170"/>
    </location>
</feature>
<feature type="compositionally biased region" description="Basic and acidic residues" evidence="1">
    <location>
        <begin position="128"/>
        <end position="144"/>
    </location>
</feature>
<feature type="compositionally biased region" description="Basic and acidic residues" evidence="1">
    <location>
        <begin position="185"/>
        <end position="203"/>
    </location>
</feature>
<accession>A0AAV2HX28</accession>
<dbReference type="AlphaFoldDB" id="A0AAV2HX28"/>
<feature type="compositionally biased region" description="Polar residues" evidence="1">
    <location>
        <begin position="204"/>
        <end position="234"/>
    </location>
</feature>
<feature type="compositionally biased region" description="Basic and acidic residues" evidence="1">
    <location>
        <begin position="102"/>
        <end position="116"/>
    </location>
</feature>
<comment type="caution">
    <text evidence="2">The sequence shown here is derived from an EMBL/GenBank/DDBJ whole genome shotgun (WGS) entry which is preliminary data.</text>
</comment>
<feature type="compositionally biased region" description="Polar residues" evidence="1">
    <location>
        <begin position="154"/>
        <end position="169"/>
    </location>
</feature>
<feature type="compositionally biased region" description="Basic and acidic residues" evidence="1">
    <location>
        <begin position="39"/>
        <end position="91"/>
    </location>
</feature>
<feature type="non-terminal residue" evidence="2">
    <location>
        <position position="507"/>
    </location>
</feature>
<evidence type="ECO:0000313" key="2">
    <source>
        <dbReference type="EMBL" id="CAL1538077.1"/>
    </source>
</evidence>
<organism evidence="2 3">
    <name type="scientific">Lymnaea stagnalis</name>
    <name type="common">Great pond snail</name>
    <name type="synonym">Helix stagnalis</name>
    <dbReference type="NCBI Taxonomy" id="6523"/>
    <lineage>
        <taxon>Eukaryota</taxon>
        <taxon>Metazoa</taxon>
        <taxon>Spiralia</taxon>
        <taxon>Lophotrochozoa</taxon>
        <taxon>Mollusca</taxon>
        <taxon>Gastropoda</taxon>
        <taxon>Heterobranchia</taxon>
        <taxon>Euthyneura</taxon>
        <taxon>Panpulmonata</taxon>
        <taxon>Hygrophila</taxon>
        <taxon>Lymnaeoidea</taxon>
        <taxon>Lymnaeidae</taxon>
        <taxon>Lymnaea</taxon>
    </lineage>
</organism>